<feature type="transmembrane region" description="Helical" evidence="1">
    <location>
        <begin position="160"/>
        <end position="177"/>
    </location>
</feature>
<feature type="transmembrane region" description="Helical" evidence="1">
    <location>
        <begin position="128"/>
        <end position="154"/>
    </location>
</feature>
<comment type="caution">
    <text evidence="2">The sequence shown here is derived from an EMBL/GenBank/DDBJ whole genome shotgun (WGS) entry which is preliminary data.</text>
</comment>
<reference evidence="2" key="1">
    <citation type="submission" date="2022-06" db="EMBL/GenBank/DDBJ databases">
        <title>Aquibacillus sp. a new bacterium isolated from soil saline samples.</title>
        <authorList>
            <person name="Galisteo C."/>
            <person name="De La Haba R."/>
            <person name="Sanchez-Porro C."/>
            <person name="Ventosa A."/>
        </authorList>
    </citation>
    <scope>NUCLEOTIDE SEQUENCE</scope>
    <source>
        <strain evidence="2">JCM 12387</strain>
    </source>
</reference>
<dbReference type="Proteomes" id="UP001145072">
    <property type="component" value="Unassembled WGS sequence"/>
</dbReference>
<evidence type="ECO:0000256" key="1">
    <source>
        <dbReference type="SAM" id="Phobius"/>
    </source>
</evidence>
<sequence length="192" mass="23143">MSTEQQEALSELRKLQEQVVNGWIDYWNEFVFLESWQFWVNMALFLLPLIFLFFFLDRKKAFLIGFFGFNIHIWLTYIHIIGGRFGYWDYPYLMFPFIPSAVELNASLIPVAYMLIYQWTQNHNRNYYLYATLLAAVIAFLFMPLLIQIHIFAIYNGVNYLHLFVVQVVVVLISKWNTNLYHYFKTKVIKIY</sequence>
<keyword evidence="1" id="KW-1133">Transmembrane helix</keyword>
<feature type="transmembrane region" description="Helical" evidence="1">
    <location>
        <begin position="36"/>
        <end position="55"/>
    </location>
</feature>
<accession>A0A9X3WLZ1</accession>
<evidence type="ECO:0000313" key="3">
    <source>
        <dbReference type="Proteomes" id="UP001145072"/>
    </source>
</evidence>
<proteinExistence type="predicted"/>
<gene>
    <name evidence="2" type="ORF">NC661_05335</name>
</gene>
<name>A0A9X3WLZ1_9BACI</name>
<keyword evidence="1" id="KW-0472">Membrane</keyword>
<dbReference type="AlphaFoldDB" id="A0A9X3WLZ1"/>
<keyword evidence="3" id="KW-1185">Reference proteome</keyword>
<protein>
    <submittedName>
        <fullName evidence="2">Uncharacterized protein</fullName>
    </submittedName>
</protein>
<organism evidence="2 3">
    <name type="scientific">Aquibacillus koreensis</name>
    <dbReference type="NCBI Taxonomy" id="279446"/>
    <lineage>
        <taxon>Bacteria</taxon>
        <taxon>Bacillati</taxon>
        <taxon>Bacillota</taxon>
        <taxon>Bacilli</taxon>
        <taxon>Bacillales</taxon>
        <taxon>Bacillaceae</taxon>
        <taxon>Aquibacillus</taxon>
    </lineage>
</organism>
<dbReference type="RefSeq" id="WP_259867883.1">
    <property type="nucleotide sequence ID" value="NZ_JAMQJZ010000003.1"/>
</dbReference>
<dbReference type="EMBL" id="JAMQJZ010000003">
    <property type="protein sequence ID" value="MDC3419789.1"/>
    <property type="molecule type" value="Genomic_DNA"/>
</dbReference>
<feature type="transmembrane region" description="Helical" evidence="1">
    <location>
        <begin position="93"/>
        <end position="116"/>
    </location>
</feature>
<feature type="transmembrane region" description="Helical" evidence="1">
    <location>
        <begin position="62"/>
        <end position="81"/>
    </location>
</feature>
<keyword evidence="1" id="KW-0812">Transmembrane</keyword>
<evidence type="ECO:0000313" key="2">
    <source>
        <dbReference type="EMBL" id="MDC3419789.1"/>
    </source>
</evidence>